<organism evidence="5 6">
    <name type="scientific">Aaosphaeria arxii CBS 175.79</name>
    <dbReference type="NCBI Taxonomy" id="1450172"/>
    <lineage>
        <taxon>Eukaryota</taxon>
        <taxon>Fungi</taxon>
        <taxon>Dikarya</taxon>
        <taxon>Ascomycota</taxon>
        <taxon>Pezizomycotina</taxon>
        <taxon>Dothideomycetes</taxon>
        <taxon>Pleosporomycetidae</taxon>
        <taxon>Pleosporales</taxon>
        <taxon>Pleosporales incertae sedis</taxon>
        <taxon>Aaosphaeria</taxon>
    </lineage>
</organism>
<dbReference type="EMBL" id="ML978068">
    <property type="protein sequence ID" value="KAF2017997.1"/>
    <property type="molecule type" value="Genomic_DNA"/>
</dbReference>
<name>A0A6A5XYV1_9PLEO</name>
<dbReference type="CDD" id="cd00067">
    <property type="entry name" value="GAL4"/>
    <property type="match status" value="1"/>
</dbReference>
<dbReference type="OrthoDB" id="2283488at2759"/>
<protein>
    <recommendedName>
        <fullName evidence="4">Zn(2)-C6 fungal-type domain-containing protein</fullName>
    </recommendedName>
</protein>
<dbReference type="GeneID" id="54291152"/>
<dbReference type="SUPFAM" id="SSF57701">
    <property type="entry name" value="Zn2/Cys6 DNA-binding domain"/>
    <property type="match status" value="1"/>
</dbReference>
<evidence type="ECO:0000256" key="3">
    <source>
        <dbReference type="SAM" id="MobiDB-lite"/>
    </source>
</evidence>
<dbReference type="InterPro" id="IPR007219">
    <property type="entry name" value="XnlR_reg_dom"/>
</dbReference>
<proteinExistence type="predicted"/>
<dbReference type="CDD" id="cd12148">
    <property type="entry name" value="fungal_TF_MHR"/>
    <property type="match status" value="1"/>
</dbReference>
<evidence type="ECO:0000256" key="1">
    <source>
        <dbReference type="ARBA" id="ARBA00022723"/>
    </source>
</evidence>
<feature type="compositionally biased region" description="Basic and acidic residues" evidence="3">
    <location>
        <begin position="78"/>
        <end position="88"/>
    </location>
</feature>
<dbReference type="PROSITE" id="PS00463">
    <property type="entry name" value="ZN2_CY6_FUNGAL_1"/>
    <property type="match status" value="1"/>
</dbReference>
<evidence type="ECO:0000256" key="2">
    <source>
        <dbReference type="ARBA" id="ARBA00023242"/>
    </source>
</evidence>
<feature type="region of interest" description="Disordered" evidence="3">
    <location>
        <begin position="48"/>
        <end position="93"/>
    </location>
</feature>
<dbReference type="GO" id="GO:0000981">
    <property type="term" value="F:DNA-binding transcription factor activity, RNA polymerase II-specific"/>
    <property type="evidence" value="ECO:0007669"/>
    <property type="project" value="InterPro"/>
</dbReference>
<dbReference type="InterPro" id="IPR036864">
    <property type="entry name" value="Zn2-C6_fun-type_DNA-bd_sf"/>
</dbReference>
<dbReference type="GO" id="GO:0006351">
    <property type="term" value="P:DNA-templated transcription"/>
    <property type="evidence" value="ECO:0007669"/>
    <property type="project" value="InterPro"/>
</dbReference>
<dbReference type="Proteomes" id="UP000799778">
    <property type="component" value="Unassembled WGS sequence"/>
</dbReference>
<evidence type="ECO:0000313" key="5">
    <source>
        <dbReference type="EMBL" id="KAF2017997.1"/>
    </source>
</evidence>
<dbReference type="GO" id="GO:0008270">
    <property type="term" value="F:zinc ion binding"/>
    <property type="evidence" value="ECO:0007669"/>
    <property type="project" value="InterPro"/>
</dbReference>
<dbReference type="RefSeq" id="XP_033386336.1">
    <property type="nucleotide sequence ID" value="XM_033533755.1"/>
</dbReference>
<dbReference type="AlphaFoldDB" id="A0A6A5XYV1"/>
<gene>
    <name evidence="5" type="ORF">BU24DRAFT_491055</name>
</gene>
<keyword evidence="1" id="KW-0479">Metal-binding</keyword>
<feature type="domain" description="Zn(2)-C6 fungal-type" evidence="4">
    <location>
        <begin position="13"/>
        <end position="43"/>
    </location>
</feature>
<keyword evidence="6" id="KW-1185">Reference proteome</keyword>
<reference evidence="5" key="1">
    <citation type="journal article" date="2020" name="Stud. Mycol.">
        <title>101 Dothideomycetes genomes: a test case for predicting lifestyles and emergence of pathogens.</title>
        <authorList>
            <person name="Haridas S."/>
            <person name="Albert R."/>
            <person name="Binder M."/>
            <person name="Bloem J."/>
            <person name="Labutti K."/>
            <person name="Salamov A."/>
            <person name="Andreopoulos B."/>
            <person name="Baker S."/>
            <person name="Barry K."/>
            <person name="Bills G."/>
            <person name="Bluhm B."/>
            <person name="Cannon C."/>
            <person name="Castanera R."/>
            <person name="Culley D."/>
            <person name="Daum C."/>
            <person name="Ezra D."/>
            <person name="Gonzalez J."/>
            <person name="Henrissat B."/>
            <person name="Kuo A."/>
            <person name="Liang C."/>
            <person name="Lipzen A."/>
            <person name="Lutzoni F."/>
            <person name="Magnuson J."/>
            <person name="Mondo S."/>
            <person name="Nolan M."/>
            <person name="Ohm R."/>
            <person name="Pangilinan J."/>
            <person name="Park H.-J."/>
            <person name="Ramirez L."/>
            <person name="Alfaro M."/>
            <person name="Sun H."/>
            <person name="Tritt A."/>
            <person name="Yoshinaga Y."/>
            <person name="Zwiers L.-H."/>
            <person name="Turgeon B."/>
            <person name="Goodwin S."/>
            <person name="Spatafora J."/>
            <person name="Crous P."/>
            <person name="Grigoriev I."/>
        </authorList>
    </citation>
    <scope>NUCLEOTIDE SEQUENCE</scope>
    <source>
        <strain evidence="5">CBS 175.79</strain>
    </source>
</reference>
<sequence length="592" mass="66202">MLPTPVRRNIGRACDLCRRRKAKCDGALPQCSRCQALKVSCEYFLPRTKRGPKPQSRTPDSGDVDRHSQGRTLATTPEAERVDVERSKTPSLAQNVSHTDHLLSDFTTPLTDAFSEDSVVRPRTFPANSPREIHSYLTSTLADLDVETDVFVQNCVEYWVGTSFSVLPFLRPATILENIPLLLPSAESRFPAKSYRGSLHDEFSTEVLEDMRAFALLCGICSMRAQSVLQHSSLVRHQALADALLSSSRAMLACCEDADVAQPSISSVVIRIFQSSALHFQGKNRMSRYMVGQALRLTIDMRLFDEKSYDGLGAEERQLRRNLFWLMHTMDKSMSLLNNLPPTLHVCLKDPAQVETNLDGTPVRLLDGIPWGQFNPTFERQLRVGFDLIMKQWLIAGNIHRDLDLLDSYASTPSAQSDGLLLLKSHVTQDWLAFCSLLDVLPHWIRDPSLNIADGQGEEAADAHREAHWIQHANLVVNYHSLKIILMAKAFKLRLVNLMGLTEDEGLFILRNTEIASELMHALEKMPLAALQGNGESLVEKLRQVGIVLIEIAHRVANDALALRAKSILDALLVLIANLNSRYSDKLGEEAL</sequence>
<dbReference type="GO" id="GO:0003677">
    <property type="term" value="F:DNA binding"/>
    <property type="evidence" value="ECO:0007669"/>
    <property type="project" value="InterPro"/>
</dbReference>
<dbReference type="InterPro" id="IPR001138">
    <property type="entry name" value="Zn2Cys6_DnaBD"/>
</dbReference>
<dbReference type="InterPro" id="IPR050797">
    <property type="entry name" value="Carb_Metab_Trans_Reg"/>
</dbReference>
<accession>A0A6A5XYV1</accession>
<dbReference type="PROSITE" id="PS50048">
    <property type="entry name" value="ZN2_CY6_FUNGAL_2"/>
    <property type="match status" value="1"/>
</dbReference>
<evidence type="ECO:0000259" key="4">
    <source>
        <dbReference type="PROSITE" id="PS50048"/>
    </source>
</evidence>
<dbReference type="PANTHER" id="PTHR31668">
    <property type="entry name" value="GLUCOSE TRANSPORT TRANSCRIPTION REGULATOR RGT1-RELATED-RELATED"/>
    <property type="match status" value="1"/>
</dbReference>
<evidence type="ECO:0000313" key="6">
    <source>
        <dbReference type="Proteomes" id="UP000799778"/>
    </source>
</evidence>
<dbReference type="SMART" id="SM00066">
    <property type="entry name" value="GAL4"/>
    <property type="match status" value="1"/>
</dbReference>
<dbReference type="Pfam" id="PF00172">
    <property type="entry name" value="Zn_clus"/>
    <property type="match status" value="1"/>
</dbReference>
<keyword evidence="2" id="KW-0539">Nucleus</keyword>
<dbReference type="Gene3D" id="4.10.240.10">
    <property type="entry name" value="Zn(2)-C6 fungal-type DNA-binding domain"/>
    <property type="match status" value="1"/>
</dbReference>
<dbReference type="Pfam" id="PF04082">
    <property type="entry name" value="Fungal_trans"/>
    <property type="match status" value="1"/>
</dbReference>